<keyword evidence="3" id="KW-1185">Reference proteome</keyword>
<name>A0A820KTB8_9BILA</name>
<comment type="caution">
    <text evidence="2">The sequence shown here is derived from an EMBL/GenBank/DDBJ whole genome shotgun (WGS) entry which is preliminary data.</text>
</comment>
<dbReference type="Proteomes" id="UP000663866">
    <property type="component" value="Unassembled WGS sequence"/>
</dbReference>
<reference evidence="2" key="1">
    <citation type="submission" date="2021-02" db="EMBL/GenBank/DDBJ databases">
        <authorList>
            <person name="Nowell W R."/>
        </authorList>
    </citation>
    <scope>NUCLEOTIDE SEQUENCE</scope>
</reference>
<dbReference type="AlphaFoldDB" id="A0A820KTB8"/>
<evidence type="ECO:0000313" key="3">
    <source>
        <dbReference type="Proteomes" id="UP000663866"/>
    </source>
</evidence>
<sequence length="48" mass="5426">ALERRDAQIGDLKKEINELRQFQSNTGKTTRISTTPSMHTLISSPKNL</sequence>
<accession>A0A820KTB8</accession>
<gene>
    <name evidence="2" type="ORF">OVN521_LOCUS32785</name>
</gene>
<evidence type="ECO:0000256" key="1">
    <source>
        <dbReference type="SAM" id="MobiDB-lite"/>
    </source>
</evidence>
<dbReference type="EMBL" id="CAJOBG010027821">
    <property type="protein sequence ID" value="CAF4347035.1"/>
    <property type="molecule type" value="Genomic_DNA"/>
</dbReference>
<feature type="non-terminal residue" evidence="2">
    <location>
        <position position="48"/>
    </location>
</feature>
<proteinExistence type="predicted"/>
<protein>
    <submittedName>
        <fullName evidence="2">Uncharacterized protein</fullName>
    </submittedName>
</protein>
<organism evidence="2 3">
    <name type="scientific">Rotaria magnacalcarata</name>
    <dbReference type="NCBI Taxonomy" id="392030"/>
    <lineage>
        <taxon>Eukaryota</taxon>
        <taxon>Metazoa</taxon>
        <taxon>Spiralia</taxon>
        <taxon>Gnathifera</taxon>
        <taxon>Rotifera</taxon>
        <taxon>Eurotatoria</taxon>
        <taxon>Bdelloidea</taxon>
        <taxon>Philodinida</taxon>
        <taxon>Philodinidae</taxon>
        <taxon>Rotaria</taxon>
    </lineage>
</organism>
<evidence type="ECO:0000313" key="2">
    <source>
        <dbReference type="EMBL" id="CAF4347035.1"/>
    </source>
</evidence>
<feature type="non-terminal residue" evidence="2">
    <location>
        <position position="1"/>
    </location>
</feature>
<feature type="region of interest" description="Disordered" evidence="1">
    <location>
        <begin position="26"/>
        <end position="48"/>
    </location>
</feature>